<dbReference type="InterPro" id="IPR036388">
    <property type="entry name" value="WH-like_DNA-bd_sf"/>
</dbReference>
<evidence type="ECO:0000256" key="1">
    <source>
        <dbReference type="ARBA" id="ARBA00022763"/>
    </source>
</evidence>
<protein>
    <submittedName>
        <fullName evidence="4">DNA binding methylated-DNA--cysteine S-methyltransferase</fullName>
    </submittedName>
</protein>
<accession>A0A165VPY4</accession>
<proteinExistence type="predicted"/>
<dbReference type="EMBL" id="KV425552">
    <property type="protein sequence ID" value="KZT30001.1"/>
    <property type="molecule type" value="Genomic_DNA"/>
</dbReference>
<dbReference type="GO" id="GO:0006281">
    <property type="term" value="P:DNA repair"/>
    <property type="evidence" value="ECO:0007669"/>
    <property type="project" value="InterPro"/>
</dbReference>
<dbReference type="STRING" id="1314782.A0A165VPY4"/>
<dbReference type="InParanoid" id="A0A165VPY4"/>
<dbReference type="CDD" id="cd06445">
    <property type="entry name" value="ATase"/>
    <property type="match status" value="1"/>
</dbReference>
<evidence type="ECO:0000313" key="5">
    <source>
        <dbReference type="Proteomes" id="UP000076761"/>
    </source>
</evidence>
<feature type="compositionally biased region" description="Acidic residues" evidence="2">
    <location>
        <begin position="127"/>
        <end position="141"/>
    </location>
</feature>
<evidence type="ECO:0000256" key="2">
    <source>
        <dbReference type="SAM" id="MobiDB-lite"/>
    </source>
</evidence>
<evidence type="ECO:0000259" key="3">
    <source>
        <dbReference type="Pfam" id="PF01035"/>
    </source>
</evidence>
<gene>
    <name evidence="4" type="ORF">NEOLEDRAFT_1200047</name>
</gene>
<dbReference type="AlphaFoldDB" id="A0A165VPY4"/>
<dbReference type="Pfam" id="PF01035">
    <property type="entry name" value="DNA_binding_1"/>
    <property type="match status" value="1"/>
</dbReference>
<organism evidence="4 5">
    <name type="scientific">Neolentinus lepideus HHB14362 ss-1</name>
    <dbReference type="NCBI Taxonomy" id="1314782"/>
    <lineage>
        <taxon>Eukaryota</taxon>
        <taxon>Fungi</taxon>
        <taxon>Dikarya</taxon>
        <taxon>Basidiomycota</taxon>
        <taxon>Agaricomycotina</taxon>
        <taxon>Agaricomycetes</taxon>
        <taxon>Gloeophyllales</taxon>
        <taxon>Gloeophyllaceae</taxon>
        <taxon>Neolentinus</taxon>
    </lineage>
</organism>
<dbReference type="GO" id="GO:0008168">
    <property type="term" value="F:methyltransferase activity"/>
    <property type="evidence" value="ECO:0007669"/>
    <property type="project" value="UniProtKB-KW"/>
</dbReference>
<keyword evidence="4" id="KW-0489">Methyltransferase</keyword>
<dbReference type="Gene3D" id="1.10.10.10">
    <property type="entry name" value="Winged helix-like DNA-binding domain superfamily/Winged helix DNA-binding domain"/>
    <property type="match status" value="1"/>
</dbReference>
<dbReference type="InterPro" id="IPR014048">
    <property type="entry name" value="MethylDNA_cys_MeTrfase_DNA-bd"/>
</dbReference>
<dbReference type="OrthoDB" id="2548197at2759"/>
<feature type="region of interest" description="Disordered" evidence="2">
    <location>
        <begin position="112"/>
        <end position="156"/>
    </location>
</feature>
<dbReference type="Proteomes" id="UP000076761">
    <property type="component" value="Unassembled WGS sequence"/>
</dbReference>
<sequence>MDSAEFHAAVYYVVRQIPPRKVTSYGHIAKLIGMPRHSRHVGQALKFLSPTVQPPVPWYRVVSSAGTISSRGPGTNGAELQRQELEAEGVEVAQTRGGELKVDFGRWGWFPAPGTVDTGVEVTGDGPDGDAQDAEEEEDDNNQQQGGWPSSFQVVA</sequence>
<keyword evidence="5" id="KW-1185">Reference proteome</keyword>
<dbReference type="InterPro" id="IPR036217">
    <property type="entry name" value="MethylDNA_cys_MeTrfase_DNAb"/>
</dbReference>
<dbReference type="PANTHER" id="PTHR42942:SF1">
    <property type="entry name" value="ALKYLTRANSFERASE-LIKE PROTEIN 1"/>
    <property type="match status" value="1"/>
</dbReference>
<feature type="domain" description="Methylated-DNA-[protein]-cysteine S-methyltransferase DNA binding" evidence="3">
    <location>
        <begin position="5"/>
        <end position="90"/>
    </location>
</feature>
<keyword evidence="4" id="KW-0808">Transferase</keyword>
<name>A0A165VPY4_9AGAM</name>
<dbReference type="SUPFAM" id="SSF46767">
    <property type="entry name" value="Methylated DNA-protein cysteine methyltransferase, C-terminal domain"/>
    <property type="match status" value="1"/>
</dbReference>
<evidence type="ECO:0000313" key="4">
    <source>
        <dbReference type="EMBL" id="KZT30001.1"/>
    </source>
</evidence>
<keyword evidence="1" id="KW-0227">DNA damage</keyword>
<dbReference type="PANTHER" id="PTHR42942">
    <property type="entry name" value="6-O-METHYLGUANINE DNA METHYLTRANSFERASE"/>
    <property type="match status" value="1"/>
</dbReference>
<reference evidence="4 5" key="1">
    <citation type="journal article" date="2016" name="Mol. Biol. Evol.">
        <title>Comparative Genomics of Early-Diverging Mushroom-Forming Fungi Provides Insights into the Origins of Lignocellulose Decay Capabilities.</title>
        <authorList>
            <person name="Nagy L.G."/>
            <person name="Riley R."/>
            <person name="Tritt A."/>
            <person name="Adam C."/>
            <person name="Daum C."/>
            <person name="Floudas D."/>
            <person name="Sun H."/>
            <person name="Yadav J.S."/>
            <person name="Pangilinan J."/>
            <person name="Larsson K.H."/>
            <person name="Matsuura K."/>
            <person name="Barry K."/>
            <person name="Labutti K."/>
            <person name="Kuo R."/>
            <person name="Ohm R.A."/>
            <person name="Bhattacharya S.S."/>
            <person name="Shirouzu T."/>
            <person name="Yoshinaga Y."/>
            <person name="Martin F.M."/>
            <person name="Grigoriev I.V."/>
            <person name="Hibbett D.S."/>
        </authorList>
    </citation>
    <scope>NUCLEOTIDE SEQUENCE [LARGE SCALE GENOMIC DNA]</scope>
    <source>
        <strain evidence="4 5">HHB14362 ss-1</strain>
    </source>
</reference>
<dbReference type="GO" id="GO:0032259">
    <property type="term" value="P:methylation"/>
    <property type="evidence" value="ECO:0007669"/>
    <property type="project" value="UniProtKB-KW"/>
</dbReference>
<dbReference type="InterPro" id="IPR052520">
    <property type="entry name" value="ATL_DNA_repair"/>
</dbReference>